<evidence type="ECO:0000313" key="1">
    <source>
        <dbReference type="EMBL" id="KAF3889310.1"/>
    </source>
</evidence>
<keyword evidence="3" id="KW-1185">Reference proteome</keyword>
<sequence>MAGEKYAPGEHPNSKANLIYHEGRPKAFGAKKLKRNLSVTEEGWEGLQPIIKEAGCSSVSEFLEKLGRGQLKVSA</sequence>
<protein>
    <submittedName>
        <fullName evidence="2">Uncharacterized protein</fullName>
    </submittedName>
</protein>
<evidence type="ECO:0000313" key="2">
    <source>
        <dbReference type="EMBL" id="KIE07252.1"/>
    </source>
</evidence>
<organism evidence="2">
    <name type="scientific">Tolypothrix bouteillei VB521301</name>
    <dbReference type="NCBI Taxonomy" id="1479485"/>
    <lineage>
        <taxon>Bacteria</taxon>
        <taxon>Bacillati</taxon>
        <taxon>Cyanobacteriota</taxon>
        <taxon>Cyanophyceae</taxon>
        <taxon>Nostocales</taxon>
        <taxon>Tolypothrichaceae</taxon>
        <taxon>Tolypothrix</taxon>
    </lineage>
</organism>
<reference evidence="2" key="1">
    <citation type="journal article" date="2015" name="Genome Announc.">
        <title>Draft Genome Sequence of Tolypothrix boutellei Strain VB521301.</title>
        <authorList>
            <person name="Chandrababunaidu M.M."/>
            <person name="Singh D."/>
            <person name="Sen D."/>
            <person name="Bhan S."/>
            <person name="Das S."/>
            <person name="Gupta A."/>
            <person name="Adhikary S.P."/>
            <person name="Tripathy S."/>
        </authorList>
    </citation>
    <scope>NUCLEOTIDE SEQUENCE</scope>
    <source>
        <strain evidence="2">VB521301</strain>
    </source>
</reference>
<dbReference type="EMBL" id="JHEG04000001">
    <property type="protein sequence ID" value="KAF3889310.1"/>
    <property type="molecule type" value="Genomic_DNA"/>
</dbReference>
<dbReference type="Proteomes" id="UP000029738">
    <property type="component" value="Unassembled WGS sequence"/>
</dbReference>
<name>A0A0C1MY16_9CYAN</name>
<comment type="caution">
    <text evidence="2">The sequence shown here is derived from an EMBL/GenBank/DDBJ whole genome shotgun (WGS) entry which is preliminary data.</text>
</comment>
<dbReference type="EMBL" id="JHEG02000059">
    <property type="protein sequence ID" value="KIE07252.1"/>
    <property type="molecule type" value="Genomic_DNA"/>
</dbReference>
<dbReference type="OrthoDB" id="515143at2"/>
<gene>
    <name evidence="2" type="ORF">DA73_0239635</name>
    <name evidence="1" type="ORF">DA73_0400030375</name>
</gene>
<evidence type="ECO:0000313" key="3">
    <source>
        <dbReference type="Proteomes" id="UP000029738"/>
    </source>
</evidence>
<proteinExistence type="predicted"/>
<dbReference type="AlphaFoldDB" id="A0A0C1MY16"/>
<accession>A0A0C1MY16</accession>
<reference evidence="1" key="2">
    <citation type="submission" date="2019-11" db="EMBL/GenBank/DDBJ databases">
        <title>Improved Assembly of Tolypothrix boutellei genome.</title>
        <authorList>
            <person name="Sarangi A.N."/>
            <person name="Mukherjee M."/>
            <person name="Ghosh S."/>
            <person name="Singh D."/>
            <person name="Das A."/>
            <person name="Kant S."/>
            <person name="Prusty A."/>
            <person name="Tripathy S."/>
        </authorList>
    </citation>
    <scope>NUCLEOTIDE SEQUENCE</scope>
    <source>
        <strain evidence="1">VB521301</strain>
    </source>
</reference>
<dbReference type="RefSeq" id="WP_038081716.1">
    <property type="nucleotide sequence ID" value="NZ_JHEG04000001.1"/>
</dbReference>